<dbReference type="InterPro" id="IPR050155">
    <property type="entry name" value="HAD-like_hydrolase_sf"/>
</dbReference>
<dbReference type="NCBIfam" id="TIGR01549">
    <property type="entry name" value="HAD-SF-IA-v1"/>
    <property type="match status" value="1"/>
</dbReference>
<evidence type="ECO:0000256" key="1">
    <source>
        <dbReference type="ARBA" id="ARBA00000830"/>
    </source>
</evidence>
<comment type="caution">
    <text evidence="11">The sequence shown here is derived from an EMBL/GenBank/DDBJ whole genome shotgun (WGS) entry which is preliminary data.</text>
</comment>
<dbReference type="InterPro" id="IPR036412">
    <property type="entry name" value="HAD-like_sf"/>
</dbReference>
<dbReference type="HAMAP" id="MF_00495">
    <property type="entry name" value="GPH_hydrolase_bact"/>
    <property type="match status" value="1"/>
</dbReference>
<evidence type="ECO:0000256" key="10">
    <source>
        <dbReference type="HAMAP-Rule" id="MF_00495"/>
    </source>
</evidence>
<comment type="cofactor">
    <cofactor evidence="2 10">
        <name>Mg(2+)</name>
        <dbReference type="ChEBI" id="CHEBI:18420"/>
    </cofactor>
</comment>
<accession>A0ABT0KT35</accession>
<feature type="active site" description="Nucleophile" evidence="10">
    <location>
        <position position="13"/>
    </location>
</feature>
<evidence type="ECO:0000256" key="2">
    <source>
        <dbReference type="ARBA" id="ARBA00001946"/>
    </source>
</evidence>
<proteinExistence type="inferred from homology"/>
<evidence type="ECO:0000256" key="7">
    <source>
        <dbReference type="ARBA" id="ARBA00022801"/>
    </source>
</evidence>
<dbReference type="Proteomes" id="UP001202134">
    <property type="component" value="Unassembled WGS sequence"/>
</dbReference>
<keyword evidence="8 10" id="KW-0460">Magnesium</keyword>
<dbReference type="Pfam" id="PF13419">
    <property type="entry name" value="HAD_2"/>
    <property type="match status" value="1"/>
</dbReference>
<dbReference type="Gene3D" id="3.40.50.1000">
    <property type="entry name" value="HAD superfamily/HAD-like"/>
    <property type="match status" value="1"/>
</dbReference>
<comment type="pathway">
    <text evidence="3 10">Organic acid metabolism; glycolate biosynthesis; glycolate from 2-phosphoglycolate: step 1/1.</text>
</comment>
<dbReference type="EMBL" id="JAKIKU010000010">
    <property type="protein sequence ID" value="MCL1047022.1"/>
    <property type="molecule type" value="Genomic_DNA"/>
</dbReference>
<dbReference type="SFLD" id="SFLDG01135">
    <property type="entry name" value="C1.5.6:_HAD__Beta-PGM__Phospha"/>
    <property type="match status" value="1"/>
</dbReference>
<feature type="binding site" evidence="10">
    <location>
        <position position="15"/>
    </location>
    <ligand>
        <name>Mg(2+)</name>
        <dbReference type="ChEBI" id="CHEBI:18420"/>
    </ligand>
</feature>
<dbReference type="SUPFAM" id="SSF56784">
    <property type="entry name" value="HAD-like"/>
    <property type="match status" value="1"/>
</dbReference>
<dbReference type="NCBIfam" id="NF009695">
    <property type="entry name" value="PRK13222.1-2"/>
    <property type="match status" value="1"/>
</dbReference>
<dbReference type="InterPro" id="IPR006439">
    <property type="entry name" value="HAD-SF_hydro_IA"/>
</dbReference>
<keyword evidence="7 10" id="KW-0378">Hydrolase</keyword>
<dbReference type="EC" id="3.1.3.18" evidence="5 10"/>
<dbReference type="SFLD" id="SFLDS00003">
    <property type="entry name" value="Haloacid_Dehalogenase"/>
    <property type="match status" value="1"/>
</dbReference>
<dbReference type="PANTHER" id="PTHR43434:SF1">
    <property type="entry name" value="PHOSPHOGLYCOLATE PHOSPHATASE"/>
    <property type="match status" value="1"/>
</dbReference>
<keyword evidence="12" id="KW-1185">Reference proteome</keyword>
<dbReference type="GO" id="GO:0008967">
    <property type="term" value="F:phosphoglycolate phosphatase activity"/>
    <property type="evidence" value="ECO:0007669"/>
    <property type="project" value="UniProtKB-EC"/>
</dbReference>
<evidence type="ECO:0000256" key="9">
    <source>
        <dbReference type="ARBA" id="ARBA00023277"/>
    </source>
</evidence>
<dbReference type="InterPro" id="IPR037512">
    <property type="entry name" value="PGPase_prok"/>
</dbReference>
<dbReference type="PANTHER" id="PTHR43434">
    <property type="entry name" value="PHOSPHOGLYCOLATE PHOSPHATASE"/>
    <property type="match status" value="1"/>
</dbReference>
<gene>
    <name evidence="11" type="ORF">L2737_17120</name>
</gene>
<dbReference type="InterPro" id="IPR023214">
    <property type="entry name" value="HAD_sf"/>
</dbReference>
<evidence type="ECO:0000256" key="3">
    <source>
        <dbReference type="ARBA" id="ARBA00004818"/>
    </source>
</evidence>
<dbReference type="InterPro" id="IPR041492">
    <property type="entry name" value="HAD_2"/>
</dbReference>
<dbReference type="Gene3D" id="1.10.150.240">
    <property type="entry name" value="Putative phosphatase, domain 2"/>
    <property type="match status" value="1"/>
</dbReference>
<dbReference type="RefSeq" id="WP_248956548.1">
    <property type="nucleotide sequence ID" value="NZ_JAKIKU010000010.1"/>
</dbReference>
<comment type="similarity">
    <text evidence="4 10">Belongs to the HAD-like hydrolase superfamily. CbbY/CbbZ/Gph/YieH family.</text>
</comment>
<evidence type="ECO:0000256" key="4">
    <source>
        <dbReference type="ARBA" id="ARBA00006171"/>
    </source>
</evidence>
<organism evidence="11 12">
    <name type="scientific">Shewanella electrodiphila</name>
    <dbReference type="NCBI Taxonomy" id="934143"/>
    <lineage>
        <taxon>Bacteria</taxon>
        <taxon>Pseudomonadati</taxon>
        <taxon>Pseudomonadota</taxon>
        <taxon>Gammaproteobacteria</taxon>
        <taxon>Alteromonadales</taxon>
        <taxon>Shewanellaceae</taxon>
        <taxon>Shewanella</taxon>
    </lineage>
</organism>
<feature type="binding site" evidence="10">
    <location>
        <position position="13"/>
    </location>
    <ligand>
        <name>Mg(2+)</name>
        <dbReference type="ChEBI" id="CHEBI:18420"/>
    </ligand>
</feature>
<evidence type="ECO:0000256" key="8">
    <source>
        <dbReference type="ARBA" id="ARBA00022842"/>
    </source>
</evidence>
<evidence type="ECO:0000256" key="5">
    <source>
        <dbReference type="ARBA" id="ARBA00013078"/>
    </source>
</evidence>
<comment type="function">
    <text evidence="10">Specifically catalyzes the dephosphorylation of 2-phosphoglycolate. Is involved in the dissimilation of the intracellular 2-phosphoglycolate formed during the DNA repair of 3'-phosphoglycolate ends, a major class of DNA lesions induced by oxidative stress.</text>
</comment>
<evidence type="ECO:0000313" key="12">
    <source>
        <dbReference type="Proteomes" id="UP001202134"/>
    </source>
</evidence>
<reference evidence="11 12" key="1">
    <citation type="submission" date="2022-01" db="EMBL/GenBank/DDBJ databases">
        <title>Whole genome-based taxonomy of the Shewanellaceae.</title>
        <authorList>
            <person name="Martin-Rodriguez A.J."/>
        </authorList>
    </citation>
    <scope>NUCLEOTIDE SEQUENCE [LARGE SCALE GENOMIC DNA]</scope>
    <source>
        <strain evidence="11 12">DSM 24955</strain>
    </source>
</reference>
<sequence length="242" mass="26194">MADFSKIKAIAFDLDGTLIDSVPDLAAATQATLAELNLSTCTEQQVRNWVGNGARVLMLRALHHAYTAGEILSPSVAESTSVSEDALDAAMPVFMKHYQLHLQKHSQLYVGVLETLNTLKVSGYPLAIVTNKPYRFTVPLLTAFEIDKLFSLVLGGDSLDKMKPDPLPLTHILNEWQLEPEQLLMVGDSKNDIFAAKAAGVSSIGLTYGYNYGEDIGLSGPTAVCEQFNQILALLPSVNTNG</sequence>
<evidence type="ECO:0000256" key="6">
    <source>
        <dbReference type="ARBA" id="ARBA00022723"/>
    </source>
</evidence>
<protein>
    <recommendedName>
        <fullName evidence="5 10">Phosphoglycolate phosphatase</fullName>
        <shortName evidence="10">PGP</shortName>
        <shortName evidence="10">PGPase</shortName>
        <ecNumber evidence="5 10">3.1.3.18</ecNumber>
    </recommendedName>
</protein>
<keyword evidence="6 10" id="KW-0479">Metal-binding</keyword>
<comment type="catalytic activity">
    <reaction evidence="1 10">
        <text>2-phosphoglycolate + H2O = glycolate + phosphate</text>
        <dbReference type="Rhea" id="RHEA:14369"/>
        <dbReference type="ChEBI" id="CHEBI:15377"/>
        <dbReference type="ChEBI" id="CHEBI:29805"/>
        <dbReference type="ChEBI" id="CHEBI:43474"/>
        <dbReference type="ChEBI" id="CHEBI:58033"/>
        <dbReference type="EC" id="3.1.3.18"/>
    </reaction>
</comment>
<dbReference type="NCBIfam" id="TIGR01449">
    <property type="entry name" value="PGP_bact"/>
    <property type="match status" value="1"/>
</dbReference>
<evidence type="ECO:0000313" key="11">
    <source>
        <dbReference type="EMBL" id="MCL1047022.1"/>
    </source>
</evidence>
<feature type="binding site" evidence="10">
    <location>
        <position position="188"/>
    </location>
    <ligand>
        <name>Mg(2+)</name>
        <dbReference type="ChEBI" id="CHEBI:18420"/>
    </ligand>
</feature>
<dbReference type="CDD" id="cd16417">
    <property type="entry name" value="HAD_PGPase"/>
    <property type="match status" value="1"/>
</dbReference>
<dbReference type="InterPro" id="IPR023198">
    <property type="entry name" value="PGP-like_dom2"/>
</dbReference>
<dbReference type="PRINTS" id="PR00413">
    <property type="entry name" value="HADHALOGNASE"/>
</dbReference>
<keyword evidence="9 10" id="KW-0119">Carbohydrate metabolism</keyword>
<dbReference type="SFLD" id="SFLDG01129">
    <property type="entry name" value="C1.5:_HAD__Beta-PGM__Phosphata"/>
    <property type="match status" value="1"/>
</dbReference>
<name>A0ABT0KT35_9GAMM</name>